<feature type="compositionally biased region" description="Basic and acidic residues" evidence="1">
    <location>
        <begin position="54"/>
        <end position="71"/>
    </location>
</feature>
<protein>
    <submittedName>
        <fullName evidence="2">Uncharacterized protein</fullName>
    </submittedName>
</protein>
<gene>
    <name evidence="2" type="ORF">DFQ27_002119</name>
</gene>
<evidence type="ECO:0000256" key="1">
    <source>
        <dbReference type="SAM" id="MobiDB-lite"/>
    </source>
</evidence>
<reference evidence="2" key="1">
    <citation type="journal article" date="2020" name="Fungal Divers.">
        <title>Resolving the Mortierellaceae phylogeny through synthesis of multi-gene phylogenetics and phylogenomics.</title>
        <authorList>
            <person name="Vandepol N."/>
            <person name="Liber J."/>
            <person name="Desiro A."/>
            <person name="Na H."/>
            <person name="Kennedy M."/>
            <person name="Barry K."/>
            <person name="Grigoriev I.V."/>
            <person name="Miller A.N."/>
            <person name="O'Donnell K."/>
            <person name="Stajich J.E."/>
            <person name="Bonito G."/>
        </authorList>
    </citation>
    <scope>NUCLEOTIDE SEQUENCE</scope>
    <source>
        <strain evidence="2">BC1065</strain>
    </source>
</reference>
<dbReference type="Proteomes" id="UP000807716">
    <property type="component" value="Unassembled WGS sequence"/>
</dbReference>
<accession>A0A9P6TV87</accession>
<evidence type="ECO:0000313" key="3">
    <source>
        <dbReference type="Proteomes" id="UP000807716"/>
    </source>
</evidence>
<evidence type="ECO:0000313" key="2">
    <source>
        <dbReference type="EMBL" id="KAG0247378.1"/>
    </source>
</evidence>
<dbReference type="AlphaFoldDB" id="A0A9P6TV87"/>
<sequence>MPTTSAQDSVNPDLTSPPQRAGKRRKREGDDTSSLGHLGGFGDGPPSATSHQADTGHTDKDNRPDSDHEASDYESASETDTDGVDMRIRHKN</sequence>
<dbReference type="EMBL" id="JAAAJB010001770">
    <property type="protein sequence ID" value="KAG0247378.1"/>
    <property type="molecule type" value="Genomic_DNA"/>
</dbReference>
<feature type="compositionally biased region" description="Polar residues" evidence="1">
    <location>
        <begin position="1"/>
        <end position="18"/>
    </location>
</feature>
<keyword evidence="3" id="KW-1185">Reference proteome</keyword>
<organism evidence="2 3">
    <name type="scientific">Actinomortierella ambigua</name>
    <dbReference type="NCBI Taxonomy" id="1343610"/>
    <lineage>
        <taxon>Eukaryota</taxon>
        <taxon>Fungi</taxon>
        <taxon>Fungi incertae sedis</taxon>
        <taxon>Mucoromycota</taxon>
        <taxon>Mortierellomycotina</taxon>
        <taxon>Mortierellomycetes</taxon>
        <taxon>Mortierellales</taxon>
        <taxon>Mortierellaceae</taxon>
        <taxon>Actinomortierella</taxon>
    </lineage>
</organism>
<feature type="region of interest" description="Disordered" evidence="1">
    <location>
        <begin position="1"/>
        <end position="92"/>
    </location>
</feature>
<feature type="non-terminal residue" evidence="2">
    <location>
        <position position="92"/>
    </location>
</feature>
<proteinExistence type="predicted"/>
<name>A0A9P6TV87_9FUNG</name>
<comment type="caution">
    <text evidence="2">The sequence shown here is derived from an EMBL/GenBank/DDBJ whole genome shotgun (WGS) entry which is preliminary data.</text>
</comment>